<accession>A0A2J6S7H3</accession>
<evidence type="ECO:0000313" key="2">
    <source>
        <dbReference type="Proteomes" id="UP000235786"/>
    </source>
</evidence>
<dbReference type="AlphaFoldDB" id="A0A2J6S7H3"/>
<sequence>MSRASNSDQEHIAARTAKLADAYNKKDVETALTMFVDTGLGYSDYGVNALSMTKSAFATFLHYIFDSLEHLSLKTIGVNGTKDFTAWQWEWEFVKKAGGKSGFEDLDKGAEGQMLRMRGCSITWWNEEDKVVKNCDYTCFV</sequence>
<protein>
    <recommendedName>
        <fullName evidence="3">SnoaL-like domain-containing protein</fullName>
    </recommendedName>
</protein>
<evidence type="ECO:0000313" key="1">
    <source>
        <dbReference type="EMBL" id="PMD46707.1"/>
    </source>
</evidence>
<dbReference type="InterPro" id="IPR032710">
    <property type="entry name" value="NTF2-like_dom_sf"/>
</dbReference>
<reference evidence="1 2" key="1">
    <citation type="submission" date="2016-04" db="EMBL/GenBank/DDBJ databases">
        <title>A degradative enzymes factory behind the ericoid mycorrhizal symbiosis.</title>
        <authorList>
            <consortium name="DOE Joint Genome Institute"/>
            <person name="Martino E."/>
            <person name="Morin E."/>
            <person name="Grelet G."/>
            <person name="Kuo A."/>
            <person name="Kohler A."/>
            <person name="Daghino S."/>
            <person name="Barry K."/>
            <person name="Choi C."/>
            <person name="Cichocki N."/>
            <person name="Clum A."/>
            <person name="Copeland A."/>
            <person name="Hainaut M."/>
            <person name="Haridas S."/>
            <person name="Labutti K."/>
            <person name="Lindquist E."/>
            <person name="Lipzen A."/>
            <person name="Khouja H.-R."/>
            <person name="Murat C."/>
            <person name="Ohm R."/>
            <person name="Olson A."/>
            <person name="Spatafora J."/>
            <person name="Veneault-Fourrey C."/>
            <person name="Henrissat B."/>
            <person name="Grigoriev I."/>
            <person name="Martin F."/>
            <person name="Perotto S."/>
        </authorList>
    </citation>
    <scope>NUCLEOTIDE SEQUENCE [LARGE SCALE GENOMIC DNA]</scope>
    <source>
        <strain evidence="1 2">F</strain>
    </source>
</reference>
<evidence type="ECO:0008006" key="3">
    <source>
        <dbReference type="Google" id="ProtNLM"/>
    </source>
</evidence>
<organism evidence="1 2">
    <name type="scientific">Hyaloscypha variabilis (strain UAMH 11265 / GT02V1 / F)</name>
    <name type="common">Meliniomyces variabilis</name>
    <dbReference type="NCBI Taxonomy" id="1149755"/>
    <lineage>
        <taxon>Eukaryota</taxon>
        <taxon>Fungi</taxon>
        <taxon>Dikarya</taxon>
        <taxon>Ascomycota</taxon>
        <taxon>Pezizomycotina</taxon>
        <taxon>Leotiomycetes</taxon>
        <taxon>Helotiales</taxon>
        <taxon>Hyaloscyphaceae</taxon>
        <taxon>Hyaloscypha</taxon>
        <taxon>Hyaloscypha variabilis</taxon>
    </lineage>
</organism>
<dbReference type="Gene3D" id="3.10.450.50">
    <property type="match status" value="1"/>
</dbReference>
<gene>
    <name evidence="1" type="ORF">L207DRAFT_613409</name>
</gene>
<proteinExistence type="predicted"/>
<dbReference type="SUPFAM" id="SSF54427">
    <property type="entry name" value="NTF2-like"/>
    <property type="match status" value="1"/>
</dbReference>
<name>A0A2J6S7H3_HYAVF</name>
<dbReference type="OrthoDB" id="5305593at2759"/>
<dbReference type="Proteomes" id="UP000235786">
    <property type="component" value="Unassembled WGS sequence"/>
</dbReference>
<dbReference type="EMBL" id="KZ613939">
    <property type="protein sequence ID" value="PMD46707.1"/>
    <property type="molecule type" value="Genomic_DNA"/>
</dbReference>
<keyword evidence="2" id="KW-1185">Reference proteome</keyword>